<keyword evidence="3" id="KW-0812">Transmembrane</keyword>
<keyword evidence="3" id="KW-0472">Membrane</keyword>
<dbReference type="KEGG" id="carl:PXC00_05380"/>
<sequence>MEVSISFSDIWNFVKRNWWKLLIVVVLLAGVGAGMSLKVLSPTYASDSTVVISCTIPENADKDYRLQYTSILASRVNSGLALANATQIKQEVADELNVPVAEILDIKATLNQNAPSIKVTTSTSNASICAKVSDTACEILAKQLKQMFPTPELTVTMVDPGKKAVAVSSKMAAVKGGILGGGFALVVCFVFAVLKVLLDKHLRNSVFAAEALQIPLLGTAGSGKGKPHAEEYRRIRSAALLQAGEGRSLLFAPVSRNSKEGELLTGLARSLAGSKKNVLLLDADMVNPQWAAKIGVQPKASLLAVLNGSASLQDAATPTDTEGLHFLGCAAAPEADSAADLLASQSFADLLAKAEETYDYILVSTPAEESNSAADSVASVCDAVIMVARYGVTPMEQFRTSLSRIRASGGKVIGFVTTDAG</sequence>
<dbReference type="AlphaFoldDB" id="A0AA97H305"/>
<keyword evidence="5" id="KW-1185">Reference proteome</keyword>
<accession>A0AA97H305</accession>
<dbReference type="InterPro" id="IPR005702">
    <property type="entry name" value="Wzc-like_C"/>
</dbReference>
<dbReference type="GO" id="GO:0005886">
    <property type="term" value="C:plasma membrane"/>
    <property type="evidence" value="ECO:0007669"/>
    <property type="project" value="TreeGrafter"/>
</dbReference>
<feature type="transmembrane region" description="Helical" evidence="3">
    <location>
        <begin position="178"/>
        <end position="198"/>
    </location>
</feature>
<dbReference type="EMBL" id="CP135996">
    <property type="protein sequence ID" value="WOC33300.1"/>
    <property type="molecule type" value="Genomic_DNA"/>
</dbReference>
<gene>
    <name evidence="4" type="ORF">PXC00_05380</name>
</gene>
<organism evidence="4 5">
    <name type="scientific">Caproicibacterium argilliputei</name>
    <dbReference type="NCBI Taxonomy" id="3030016"/>
    <lineage>
        <taxon>Bacteria</taxon>
        <taxon>Bacillati</taxon>
        <taxon>Bacillota</taxon>
        <taxon>Clostridia</taxon>
        <taxon>Eubacteriales</taxon>
        <taxon>Oscillospiraceae</taxon>
        <taxon>Caproicibacterium</taxon>
    </lineage>
</organism>
<dbReference type="Proteomes" id="UP001300604">
    <property type="component" value="Chromosome"/>
</dbReference>
<name>A0AA97H305_9FIRM</name>
<reference evidence="4" key="1">
    <citation type="submission" date="2023-09" db="EMBL/GenBank/DDBJ databases">
        <authorList>
            <person name="Zeng C."/>
        </authorList>
    </citation>
    <scope>NUCLEOTIDE SEQUENCE</scope>
    <source>
        <strain evidence="4">ZCY20-5</strain>
    </source>
</reference>
<evidence type="ECO:0000256" key="1">
    <source>
        <dbReference type="ARBA" id="ARBA00022741"/>
    </source>
</evidence>
<dbReference type="CDD" id="cd05387">
    <property type="entry name" value="BY-kinase"/>
    <property type="match status" value="1"/>
</dbReference>
<evidence type="ECO:0000256" key="3">
    <source>
        <dbReference type="SAM" id="Phobius"/>
    </source>
</evidence>
<evidence type="ECO:0000313" key="5">
    <source>
        <dbReference type="Proteomes" id="UP001300604"/>
    </source>
</evidence>
<dbReference type="PANTHER" id="PTHR32309">
    <property type="entry name" value="TYROSINE-PROTEIN KINASE"/>
    <property type="match status" value="1"/>
</dbReference>
<protein>
    <recommendedName>
        <fullName evidence="6">Polysaccharide chain length determinant N-terminal domain-containing protein</fullName>
    </recommendedName>
</protein>
<keyword evidence="1" id="KW-0547">Nucleotide-binding</keyword>
<dbReference type="GO" id="GO:0004713">
    <property type="term" value="F:protein tyrosine kinase activity"/>
    <property type="evidence" value="ECO:0007669"/>
    <property type="project" value="TreeGrafter"/>
</dbReference>
<evidence type="ECO:0000256" key="2">
    <source>
        <dbReference type="ARBA" id="ARBA00022840"/>
    </source>
</evidence>
<dbReference type="PANTHER" id="PTHR32309:SF13">
    <property type="entry name" value="FERRIC ENTEROBACTIN TRANSPORT PROTEIN FEPE"/>
    <property type="match status" value="1"/>
</dbReference>
<feature type="transmembrane region" description="Helical" evidence="3">
    <location>
        <begin position="21"/>
        <end position="40"/>
    </location>
</feature>
<dbReference type="SUPFAM" id="SSF52540">
    <property type="entry name" value="P-loop containing nucleoside triphosphate hydrolases"/>
    <property type="match status" value="1"/>
</dbReference>
<evidence type="ECO:0000313" key="4">
    <source>
        <dbReference type="EMBL" id="WOC33300.1"/>
    </source>
</evidence>
<dbReference type="InterPro" id="IPR050445">
    <property type="entry name" value="Bact_polysacc_biosynth/exp"/>
</dbReference>
<evidence type="ECO:0008006" key="6">
    <source>
        <dbReference type="Google" id="ProtNLM"/>
    </source>
</evidence>
<proteinExistence type="predicted"/>
<dbReference type="Gene3D" id="3.40.50.300">
    <property type="entry name" value="P-loop containing nucleotide triphosphate hydrolases"/>
    <property type="match status" value="1"/>
</dbReference>
<dbReference type="InterPro" id="IPR027417">
    <property type="entry name" value="P-loop_NTPase"/>
</dbReference>
<keyword evidence="2" id="KW-0067">ATP-binding</keyword>
<dbReference type="RefSeq" id="WP_275845591.1">
    <property type="nucleotide sequence ID" value="NZ_CP135996.1"/>
</dbReference>
<keyword evidence="3" id="KW-1133">Transmembrane helix</keyword>
<reference evidence="4" key="2">
    <citation type="submission" date="2024-06" db="EMBL/GenBank/DDBJ databases">
        <title>Caproicibacterium argilliputei sp. nov, a novel caproic acid producing anaerobic bacterium isolated from pit mud.</title>
        <authorList>
            <person name="Xia S."/>
        </authorList>
    </citation>
    <scope>NUCLEOTIDE SEQUENCE</scope>
    <source>
        <strain evidence="4">ZCY20-5</strain>
    </source>
</reference>